<dbReference type="AlphaFoldDB" id="A0AAW0CFK6"/>
<feature type="chain" id="PRO_5043967843" evidence="1">
    <location>
        <begin position="22"/>
        <end position="139"/>
    </location>
</feature>
<protein>
    <submittedName>
        <fullName evidence="2">Uncharacterized protein</fullName>
    </submittedName>
</protein>
<keyword evidence="3" id="KW-1185">Reference proteome</keyword>
<reference evidence="2 3" key="1">
    <citation type="journal article" date="2024" name="J Genomics">
        <title>Draft genome sequencing and assembly of Favolaschia claudopus CIRM-BRFM 2984 isolated from oak limbs.</title>
        <authorList>
            <person name="Navarro D."/>
            <person name="Drula E."/>
            <person name="Chaduli D."/>
            <person name="Cazenave R."/>
            <person name="Ahrendt S."/>
            <person name="Wang J."/>
            <person name="Lipzen A."/>
            <person name="Daum C."/>
            <person name="Barry K."/>
            <person name="Grigoriev I.V."/>
            <person name="Favel A."/>
            <person name="Rosso M.N."/>
            <person name="Martin F."/>
        </authorList>
    </citation>
    <scope>NUCLEOTIDE SEQUENCE [LARGE SCALE GENOMIC DNA]</scope>
    <source>
        <strain evidence="2 3">CIRM-BRFM 2984</strain>
    </source>
</reference>
<evidence type="ECO:0000256" key="1">
    <source>
        <dbReference type="SAM" id="SignalP"/>
    </source>
</evidence>
<dbReference type="EMBL" id="JAWWNJ010000017">
    <property type="protein sequence ID" value="KAK7038337.1"/>
    <property type="molecule type" value="Genomic_DNA"/>
</dbReference>
<evidence type="ECO:0000313" key="2">
    <source>
        <dbReference type="EMBL" id="KAK7038337.1"/>
    </source>
</evidence>
<keyword evidence="1" id="KW-0732">Signal</keyword>
<feature type="signal peptide" evidence="1">
    <location>
        <begin position="1"/>
        <end position="21"/>
    </location>
</feature>
<proteinExistence type="predicted"/>
<organism evidence="2 3">
    <name type="scientific">Favolaschia claudopus</name>
    <dbReference type="NCBI Taxonomy" id="2862362"/>
    <lineage>
        <taxon>Eukaryota</taxon>
        <taxon>Fungi</taxon>
        <taxon>Dikarya</taxon>
        <taxon>Basidiomycota</taxon>
        <taxon>Agaricomycotina</taxon>
        <taxon>Agaricomycetes</taxon>
        <taxon>Agaricomycetidae</taxon>
        <taxon>Agaricales</taxon>
        <taxon>Marasmiineae</taxon>
        <taxon>Mycenaceae</taxon>
        <taxon>Favolaschia</taxon>
    </lineage>
</organism>
<sequence length="139" mass="14442">MFGFATILSTFLLLASPSVLASPKPSTLRTLQLSARSDSVPTSFPNAKRHNATSAAEGCTQSVMSMFESCFDCEANAGAATVEVLQNAVNSFTRSCALIDHPVNNITVAAKNTNGGERVAVGMLSGVVVGLATLSFVAW</sequence>
<name>A0AAW0CFK6_9AGAR</name>
<comment type="caution">
    <text evidence="2">The sequence shown here is derived from an EMBL/GenBank/DDBJ whole genome shotgun (WGS) entry which is preliminary data.</text>
</comment>
<dbReference type="Proteomes" id="UP001362999">
    <property type="component" value="Unassembled WGS sequence"/>
</dbReference>
<evidence type="ECO:0000313" key="3">
    <source>
        <dbReference type="Proteomes" id="UP001362999"/>
    </source>
</evidence>
<gene>
    <name evidence="2" type="ORF">R3P38DRAFT_2770608</name>
</gene>
<accession>A0AAW0CFK6</accession>